<dbReference type="PANTHER" id="PTHR21343">
    <property type="entry name" value="DETHIOBIOTIN SYNTHETASE"/>
    <property type="match status" value="1"/>
</dbReference>
<accession>A0ABP9CBH9</accession>
<keyword evidence="1 2" id="KW-0315">Glutamine amidotransferase</keyword>
<name>A0ABP9CBH9_9ACTN</name>
<gene>
    <name evidence="2" type="primary">gatD</name>
    <name evidence="4" type="ORF">GCM10023353_05750</name>
</gene>
<dbReference type="SUPFAM" id="SSF52317">
    <property type="entry name" value="Class I glutamine amidotransferase-like"/>
    <property type="match status" value="1"/>
</dbReference>
<sequence>MSSRTGPDDSVMGDSTVRIGLILPDVLGTYGDGGNAVVLRQRLRMRGHRAEIVATGFGEPVPDSLDVYALGGGEDAAQRLAARHMTAHPGLQRAVHRGAPVLAVCAGLQVMGEWFTASDGPGGTVRRIDGLGLLDATTEPGRPEAGGRLSHALVARGLVTPRHAPGRIIGEVASAPLVDGLTATLTGFENHGGNTTLGSGAQPLGRVLRGTGNKRADAGETGADETLFEGAVQGSLVATYMHGPVLARNPELADLLIARALGVDPAALAPLEIPDVDALRTERLAAR</sequence>
<feature type="binding site" evidence="2">
    <location>
        <position position="167"/>
    </location>
    <ligand>
        <name>substrate</name>
    </ligand>
</feature>
<comment type="subunit">
    <text evidence="2">Forms a heterodimer with MurT.</text>
</comment>
<dbReference type="InterPro" id="IPR029062">
    <property type="entry name" value="Class_I_gatase-like"/>
</dbReference>
<dbReference type="PROSITE" id="PS51274">
    <property type="entry name" value="GATASE_COBBQ"/>
    <property type="match status" value="1"/>
</dbReference>
<dbReference type="CDD" id="cd01750">
    <property type="entry name" value="GATase1_CobQ"/>
    <property type="match status" value="1"/>
</dbReference>
<feature type="domain" description="CobB/CobQ-like glutamine amidotransferase" evidence="3">
    <location>
        <begin position="18"/>
        <end position="249"/>
    </location>
</feature>
<reference evidence="5" key="1">
    <citation type="journal article" date="2019" name="Int. J. Syst. Evol. Microbiol.">
        <title>The Global Catalogue of Microorganisms (GCM) 10K type strain sequencing project: providing services to taxonomists for standard genome sequencing and annotation.</title>
        <authorList>
            <consortium name="The Broad Institute Genomics Platform"/>
            <consortium name="The Broad Institute Genome Sequencing Center for Infectious Disease"/>
            <person name="Wu L."/>
            <person name="Ma J."/>
        </authorList>
    </citation>
    <scope>NUCLEOTIDE SEQUENCE [LARGE SCALE GENOMIC DNA]</scope>
    <source>
        <strain evidence="5">JCM 18542</strain>
    </source>
</reference>
<keyword evidence="2" id="KW-0378">Hydrolase</keyword>
<comment type="pathway">
    <text evidence="2">Cell wall biogenesis; peptidoglycan biosynthesis.</text>
</comment>
<keyword evidence="2" id="KW-0436">Ligase</keyword>
<feature type="active site" description="Nucleophile" evidence="2">
    <location>
        <position position="105"/>
    </location>
</feature>
<dbReference type="PANTHER" id="PTHR21343:SF9">
    <property type="entry name" value="LIPID II ISOGLUTAMINYL SYNTHASE (GLUTAMINE-HYDROLYZING) SUBUNIT GATD"/>
    <property type="match status" value="1"/>
</dbReference>
<dbReference type="EC" id="3.5.1.2" evidence="2"/>
<evidence type="ECO:0000256" key="2">
    <source>
        <dbReference type="HAMAP-Rule" id="MF_02213"/>
    </source>
</evidence>
<protein>
    <recommendedName>
        <fullName evidence="2">Lipid II isoglutaminyl synthase (glutamine-hydrolyzing) subunit GatD</fullName>
        <ecNumber evidence="2">6.3.5.13</ecNumber>
    </recommendedName>
    <alternativeName>
        <fullName evidence="2">Lipid II isoglutaminyl synthase glutaminase subunit</fullName>
        <ecNumber evidence="2">3.5.1.2</ecNumber>
    </alternativeName>
</protein>
<keyword evidence="5" id="KW-1185">Reference proteome</keyword>
<dbReference type="Pfam" id="PF07685">
    <property type="entry name" value="GATase_3"/>
    <property type="match status" value="1"/>
</dbReference>
<keyword evidence="2" id="KW-0961">Cell wall biogenesis/degradation</keyword>
<dbReference type="EC" id="6.3.5.13" evidence="2"/>
<comment type="caution">
    <text evidence="4">The sequence shown here is derived from an EMBL/GenBank/DDBJ whole genome shotgun (WGS) entry which is preliminary data.</text>
</comment>
<dbReference type="InterPro" id="IPR033949">
    <property type="entry name" value="CobQ_GATase1"/>
</dbReference>
<evidence type="ECO:0000313" key="5">
    <source>
        <dbReference type="Proteomes" id="UP001500839"/>
    </source>
</evidence>
<dbReference type="InterPro" id="IPR011698">
    <property type="entry name" value="GATase_3"/>
</dbReference>
<evidence type="ECO:0000259" key="3">
    <source>
        <dbReference type="Pfam" id="PF07685"/>
    </source>
</evidence>
<evidence type="ECO:0000256" key="1">
    <source>
        <dbReference type="ARBA" id="ARBA00022962"/>
    </source>
</evidence>
<comment type="similarity">
    <text evidence="2">Belongs to the CobB/CobQ family. GatD subfamily.</text>
</comment>
<comment type="catalytic activity">
    <reaction evidence="2">
        <text>L-glutamine + H2O = L-glutamate + NH4(+)</text>
        <dbReference type="Rhea" id="RHEA:15889"/>
        <dbReference type="ChEBI" id="CHEBI:15377"/>
        <dbReference type="ChEBI" id="CHEBI:28938"/>
        <dbReference type="ChEBI" id="CHEBI:29985"/>
        <dbReference type="ChEBI" id="CHEBI:58359"/>
        <dbReference type="EC" id="3.5.1.2"/>
    </reaction>
</comment>
<dbReference type="Gene3D" id="3.40.50.880">
    <property type="match status" value="1"/>
</dbReference>
<comment type="function">
    <text evidence="2">The lipid II isoglutaminyl synthase complex catalyzes the formation of alpha-D-isoglutamine in the cell wall lipid II stem peptide. The GatD subunit catalyzes the hydrolysis of glutamine to glutamate and ammonia. The resulting ammonia molecule is channeled to the active site of MurT.</text>
</comment>
<dbReference type="HAMAP" id="MF_02213">
    <property type="entry name" value="Lipid_II_synth_GatD"/>
    <property type="match status" value="1"/>
</dbReference>
<keyword evidence="2" id="KW-0133">Cell shape</keyword>
<organism evidence="4 5">
    <name type="scientific">Tomitella cavernea</name>
    <dbReference type="NCBI Taxonomy" id="1387982"/>
    <lineage>
        <taxon>Bacteria</taxon>
        <taxon>Bacillati</taxon>
        <taxon>Actinomycetota</taxon>
        <taxon>Actinomycetes</taxon>
        <taxon>Mycobacteriales</taxon>
        <taxon>Tomitella</taxon>
    </lineage>
</organism>
<comment type="catalytic activity">
    <reaction evidence="2">
        <text>beta-D-GlcNAc-(1-&gt;4)-Mur2Ac(oyl-L-Ala-gamma-D-Glu-L-Lys-D-Ala-D-Ala)-di-trans,octa-cis-undecaprenyl diphosphate + L-glutamine + ATP + H2O = beta-D-GlcNAc-(1-&gt;4)-Mur2Ac(oyl-L-Ala-D-isoglutaminyl-L-Lys-D-Ala-D-Ala)-di-trans,octa-cis-undecaprenyl diphosphate + L-glutamate + ADP + phosphate + H(+)</text>
        <dbReference type="Rhea" id="RHEA:57928"/>
        <dbReference type="ChEBI" id="CHEBI:15377"/>
        <dbReference type="ChEBI" id="CHEBI:15378"/>
        <dbReference type="ChEBI" id="CHEBI:29985"/>
        <dbReference type="ChEBI" id="CHEBI:30616"/>
        <dbReference type="ChEBI" id="CHEBI:43474"/>
        <dbReference type="ChEBI" id="CHEBI:58359"/>
        <dbReference type="ChEBI" id="CHEBI:60033"/>
        <dbReference type="ChEBI" id="CHEBI:62233"/>
        <dbReference type="ChEBI" id="CHEBI:456216"/>
        <dbReference type="EC" id="6.3.5.13"/>
    </reaction>
</comment>
<proteinExistence type="inferred from homology"/>
<dbReference type="InterPro" id="IPR043702">
    <property type="entry name" value="Lipid_II_synth_GatD"/>
</dbReference>
<evidence type="ECO:0000313" key="4">
    <source>
        <dbReference type="EMBL" id="GAA4805631.1"/>
    </source>
</evidence>
<keyword evidence="2" id="KW-0573">Peptidoglycan synthesis</keyword>
<feature type="active site" evidence="2">
    <location>
        <position position="242"/>
    </location>
</feature>
<dbReference type="Proteomes" id="UP001500839">
    <property type="component" value="Unassembled WGS sequence"/>
</dbReference>
<dbReference type="EMBL" id="BAABKQ010000001">
    <property type="protein sequence ID" value="GAA4805631.1"/>
    <property type="molecule type" value="Genomic_DNA"/>
</dbReference>